<accession>A0A9D4CK18</accession>
<reference evidence="1" key="2">
    <citation type="submission" date="2020-11" db="EMBL/GenBank/DDBJ databases">
        <authorList>
            <person name="McCartney M.A."/>
            <person name="Auch B."/>
            <person name="Kono T."/>
            <person name="Mallez S."/>
            <person name="Becker A."/>
            <person name="Gohl D.M."/>
            <person name="Silverstein K.A.T."/>
            <person name="Koren S."/>
            <person name="Bechman K.B."/>
            <person name="Herman A."/>
            <person name="Abrahante J.E."/>
            <person name="Garbe J."/>
        </authorList>
    </citation>
    <scope>NUCLEOTIDE SEQUENCE</scope>
    <source>
        <strain evidence="1">Duluth1</strain>
        <tissue evidence="1">Whole animal</tissue>
    </source>
</reference>
<dbReference type="InterPro" id="IPR021109">
    <property type="entry name" value="Peptidase_aspartic_dom_sf"/>
</dbReference>
<dbReference type="EMBL" id="JAIWYP010000012">
    <property type="protein sequence ID" value="KAH3726136.1"/>
    <property type="molecule type" value="Genomic_DNA"/>
</dbReference>
<gene>
    <name evidence="1" type="ORF">DPMN_051992</name>
</gene>
<proteinExistence type="predicted"/>
<dbReference type="AlphaFoldDB" id="A0A9D4CK18"/>
<dbReference type="Proteomes" id="UP000828390">
    <property type="component" value="Unassembled WGS sequence"/>
</dbReference>
<evidence type="ECO:0000313" key="1">
    <source>
        <dbReference type="EMBL" id="KAH3726136.1"/>
    </source>
</evidence>
<reference evidence="1" key="1">
    <citation type="journal article" date="2019" name="bioRxiv">
        <title>The Genome of the Zebra Mussel, Dreissena polymorpha: A Resource for Invasive Species Research.</title>
        <authorList>
            <person name="McCartney M.A."/>
            <person name="Auch B."/>
            <person name="Kono T."/>
            <person name="Mallez S."/>
            <person name="Zhang Y."/>
            <person name="Obille A."/>
            <person name="Becker A."/>
            <person name="Abrahante J.E."/>
            <person name="Garbe J."/>
            <person name="Badalamenti J.P."/>
            <person name="Herman A."/>
            <person name="Mangelson H."/>
            <person name="Liachko I."/>
            <person name="Sullivan S."/>
            <person name="Sone E.D."/>
            <person name="Koren S."/>
            <person name="Silverstein K.A.T."/>
            <person name="Beckman K.B."/>
            <person name="Gohl D.M."/>
        </authorList>
    </citation>
    <scope>NUCLEOTIDE SEQUENCE</scope>
    <source>
        <strain evidence="1">Duluth1</strain>
        <tissue evidence="1">Whole animal</tissue>
    </source>
</reference>
<protein>
    <submittedName>
        <fullName evidence="1">Uncharacterized protein</fullName>
    </submittedName>
</protein>
<keyword evidence="2" id="KW-1185">Reference proteome</keyword>
<sequence length="96" mass="11228">MDLWDNGMYTKCKILNETFTFLVDNGSTASLMSKRAYDQIDHLQKPKLIETQNKLKGADDKPIKLYCKMNVPIILYTNKYWCVTLYQMAYLDKTSC</sequence>
<name>A0A9D4CK18_DREPO</name>
<dbReference type="Gene3D" id="2.40.70.10">
    <property type="entry name" value="Acid Proteases"/>
    <property type="match status" value="1"/>
</dbReference>
<evidence type="ECO:0000313" key="2">
    <source>
        <dbReference type="Proteomes" id="UP000828390"/>
    </source>
</evidence>
<comment type="caution">
    <text evidence="1">The sequence shown here is derived from an EMBL/GenBank/DDBJ whole genome shotgun (WGS) entry which is preliminary data.</text>
</comment>
<organism evidence="1 2">
    <name type="scientific">Dreissena polymorpha</name>
    <name type="common">Zebra mussel</name>
    <name type="synonym">Mytilus polymorpha</name>
    <dbReference type="NCBI Taxonomy" id="45954"/>
    <lineage>
        <taxon>Eukaryota</taxon>
        <taxon>Metazoa</taxon>
        <taxon>Spiralia</taxon>
        <taxon>Lophotrochozoa</taxon>
        <taxon>Mollusca</taxon>
        <taxon>Bivalvia</taxon>
        <taxon>Autobranchia</taxon>
        <taxon>Heteroconchia</taxon>
        <taxon>Euheterodonta</taxon>
        <taxon>Imparidentia</taxon>
        <taxon>Neoheterodontei</taxon>
        <taxon>Myida</taxon>
        <taxon>Dreissenoidea</taxon>
        <taxon>Dreissenidae</taxon>
        <taxon>Dreissena</taxon>
    </lineage>
</organism>